<evidence type="ECO:0000313" key="2">
    <source>
        <dbReference type="EMBL" id="KGE05227.1"/>
    </source>
</evidence>
<dbReference type="AlphaFoldDB" id="A0A095VUU1"/>
<dbReference type="STRING" id="1265313.HRUBRA_00172"/>
<evidence type="ECO:0000313" key="3">
    <source>
        <dbReference type="Proteomes" id="UP000029640"/>
    </source>
</evidence>
<proteinExistence type="predicted"/>
<feature type="transmembrane region" description="Helical" evidence="1">
    <location>
        <begin position="58"/>
        <end position="77"/>
    </location>
</feature>
<gene>
    <name evidence="2" type="ORF">HRUBRA_00172</name>
</gene>
<feature type="transmembrane region" description="Helical" evidence="1">
    <location>
        <begin position="6"/>
        <end position="26"/>
    </location>
</feature>
<evidence type="ECO:0000256" key="1">
    <source>
        <dbReference type="SAM" id="Phobius"/>
    </source>
</evidence>
<keyword evidence="1" id="KW-0812">Transmembrane</keyword>
<reference evidence="2 3" key="1">
    <citation type="journal article" date="2014" name="Genome Announc.">
        <title>Genome Sequence of Gammaproteobacterial Pseudohaliea rubra Type Strain DSM 19751, Isolated from Coastal Seawater of the Mediterranean Sea.</title>
        <authorList>
            <person name="Spring S."/>
            <person name="Fiebig A."/>
            <person name="Riedel T."/>
            <person name="Goker M."/>
            <person name="Klenk H.P."/>
        </authorList>
    </citation>
    <scope>NUCLEOTIDE SEQUENCE [LARGE SCALE GENOMIC DNA]</scope>
    <source>
        <strain evidence="2 3">DSM 19751</strain>
    </source>
</reference>
<dbReference type="RefSeq" id="WP_035516589.1">
    <property type="nucleotide sequence ID" value="NZ_KN234767.1"/>
</dbReference>
<organism evidence="2 3">
    <name type="scientific">Pseudohaliea rubra DSM 19751</name>
    <dbReference type="NCBI Taxonomy" id="1265313"/>
    <lineage>
        <taxon>Bacteria</taxon>
        <taxon>Pseudomonadati</taxon>
        <taxon>Pseudomonadota</taxon>
        <taxon>Gammaproteobacteria</taxon>
        <taxon>Cellvibrionales</taxon>
        <taxon>Halieaceae</taxon>
        <taxon>Pseudohaliea</taxon>
    </lineage>
</organism>
<dbReference type="Proteomes" id="UP000029640">
    <property type="component" value="Unassembled WGS sequence"/>
</dbReference>
<keyword evidence="1" id="KW-0472">Membrane</keyword>
<sequence length="84" mass="8596">MEGWFASGRVVDVILLLVVLEALLSFRLGRGTALLPNLAAGACLLLALRAVLTGASGAVLGLWLALAGVAHAFDVAARFRGGQP</sequence>
<comment type="caution">
    <text evidence="2">The sequence shown here is derived from an EMBL/GenBank/DDBJ whole genome shotgun (WGS) entry which is preliminary data.</text>
</comment>
<dbReference type="HOGENOM" id="CLU_165445_0_0_6"/>
<protein>
    <submittedName>
        <fullName evidence="2">Permease of the major facilitator superfamily</fullName>
    </submittedName>
</protein>
<keyword evidence="1" id="KW-1133">Transmembrane helix</keyword>
<accession>A0A095VUU1</accession>
<dbReference type="EMBL" id="AUVB01000007">
    <property type="protein sequence ID" value="KGE05227.1"/>
    <property type="molecule type" value="Genomic_DNA"/>
</dbReference>
<keyword evidence="3" id="KW-1185">Reference proteome</keyword>
<name>A0A095VUU1_9GAMM</name>